<reference evidence="1" key="1">
    <citation type="submission" date="2014-05" db="EMBL/GenBank/DDBJ databases">
        <authorList>
            <person name="Chronopoulou M."/>
        </authorList>
    </citation>
    <scope>NUCLEOTIDE SEQUENCE</scope>
    <source>
        <tissue evidence="1">Whole organism</tissue>
    </source>
</reference>
<protein>
    <submittedName>
        <fullName evidence="1">Uncharacterized protein</fullName>
    </submittedName>
</protein>
<evidence type="ECO:0000313" key="1">
    <source>
        <dbReference type="EMBL" id="CDW45287.1"/>
    </source>
</evidence>
<organism evidence="1">
    <name type="scientific">Lepeophtheirus salmonis</name>
    <name type="common">Salmon louse</name>
    <name type="synonym">Caligus salmonis</name>
    <dbReference type="NCBI Taxonomy" id="72036"/>
    <lineage>
        <taxon>Eukaryota</taxon>
        <taxon>Metazoa</taxon>
        <taxon>Ecdysozoa</taxon>
        <taxon>Arthropoda</taxon>
        <taxon>Crustacea</taxon>
        <taxon>Multicrustacea</taxon>
        <taxon>Hexanauplia</taxon>
        <taxon>Copepoda</taxon>
        <taxon>Siphonostomatoida</taxon>
        <taxon>Caligidae</taxon>
        <taxon>Lepeophtheirus</taxon>
    </lineage>
</organism>
<sequence>MKGINLYILIHRPTESWLKSTIESLKKRGLLKD</sequence>
<proteinExistence type="predicted"/>
<dbReference type="AlphaFoldDB" id="A0A0K2V569"/>
<dbReference type="EMBL" id="HACA01027926">
    <property type="protein sequence ID" value="CDW45287.1"/>
    <property type="molecule type" value="Transcribed_RNA"/>
</dbReference>
<name>A0A0K2V569_LEPSM</name>
<accession>A0A0K2V569</accession>